<sequence>MNLAHDDDLIAVATELAARLRHGDTHTVAAAAVDRQGRIHSGVNVYHFTGGPCAELVVLGAAAAAQADALVTMVAVGNGGRGVISPCGRCRQVLLDLHPDIHVIVPGAQGPQSVPIASLLPYAYLQAEQMPEVVLAGVLVCRSEAEAAIVRAHLPRHIELTHAEAGCLEFSVVPGASALEWLVTERFVNEDAFRAHQERVATSEWGRATAGIERRYEVTGLSTTA</sequence>
<dbReference type="Gene3D" id="3.30.70.100">
    <property type="match status" value="1"/>
</dbReference>
<gene>
    <name evidence="6" type="ORF">EG850_08915</name>
</gene>
<dbReference type="SUPFAM" id="SSF54909">
    <property type="entry name" value="Dimeric alpha+beta barrel"/>
    <property type="match status" value="1"/>
</dbReference>
<dbReference type="GO" id="GO:0055086">
    <property type="term" value="P:nucleobase-containing small molecule metabolic process"/>
    <property type="evidence" value="ECO:0007669"/>
    <property type="project" value="UniProtKB-ARBA"/>
</dbReference>
<dbReference type="GO" id="GO:0008270">
    <property type="term" value="F:zinc ion binding"/>
    <property type="evidence" value="ECO:0007669"/>
    <property type="project" value="InterPro"/>
</dbReference>
<dbReference type="SUPFAM" id="SSF53927">
    <property type="entry name" value="Cytidine deaminase-like"/>
    <property type="match status" value="1"/>
</dbReference>
<dbReference type="CDD" id="cd01283">
    <property type="entry name" value="cytidine_deaminase"/>
    <property type="match status" value="1"/>
</dbReference>
<dbReference type="PANTHER" id="PTHR11644">
    <property type="entry name" value="CYTIDINE DEAMINASE"/>
    <property type="match status" value="1"/>
</dbReference>
<comment type="similarity">
    <text evidence="1">Belongs to the cytidine and deoxycytidylate deaminase family.</text>
</comment>
<evidence type="ECO:0000256" key="3">
    <source>
        <dbReference type="ARBA" id="ARBA00022801"/>
    </source>
</evidence>
<dbReference type="EMBL" id="RQVS01000009">
    <property type="protein sequence ID" value="RRJ86455.1"/>
    <property type="molecule type" value="Genomic_DNA"/>
</dbReference>
<dbReference type="GO" id="GO:0005829">
    <property type="term" value="C:cytosol"/>
    <property type="evidence" value="ECO:0007669"/>
    <property type="project" value="TreeGrafter"/>
</dbReference>
<keyword evidence="2" id="KW-0479">Metal-binding</keyword>
<evidence type="ECO:0000313" key="6">
    <source>
        <dbReference type="EMBL" id="RRJ86455.1"/>
    </source>
</evidence>
<keyword evidence="3" id="KW-0378">Hydrolase</keyword>
<dbReference type="GO" id="GO:0072527">
    <property type="term" value="P:pyrimidine-containing compound metabolic process"/>
    <property type="evidence" value="ECO:0007669"/>
    <property type="project" value="UniProtKB-ARBA"/>
</dbReference>
<dbReference type="Proteomes" id="UP000274391">
    <property type="component" value="Unassembled WGS sequence"/>
</dbReference>
<dbReference type="PROSITE" id="PS00903">
    <property type="entry name" value="CYT_DCMP_DEAMINASES_1"/>
    <property type="match status" value="1"/>
</dbReference>
<dbReference type="Gene3D" id="3.40.140.10">
    <property type="entry name" value="Cytidine Deaminase, domain 2"/>
    <property type="match status" value="1"/>
</dbReference>
<dbReference type="InterPro" id="IPR016193">
    <property type="entry name" value="Cytidine_deaminase-like"/>
</dbReference>
<dbReference type="OrthoDB" id="9795347at2"/>
<organism evidence="6 7">
    <name type="scientific">Gulosibacter macacae</name>
    <dbReference type="NCBI Taxonomy" id="2488791"/>
    <lineage>
        <taxon>Bacteria</taxon>
        <taxon>Bacillati</taxon>
        <taxon>Actinomycetota</taxon>
        <taxon>Actinomycetes</taxon>
        <taxon>Micrococcales</taxon>
        <taxon>Microbacteriaceae</taxon>
        <taxon>Gulosibacter</taxon>
    </lineage>
</organism>
<evidence type="ECO:0000313" key="7">
    <source>
        <dbReference type="Proteomes" id="UP000274391"/>
    </source>
</evidence>
<dbReference type="Pfam" id="PF00383">
    <property type="entry name" value="dCMP_cyt_deam_1"/>
    <property type="match status" value="1"/>
</dbReference>
<feature type="domain" description="CMP/dCMP-type deaminase" evidence="5">
    <location>
        <begin position="4"/>
        <end position="127"/>
    </location>
</feature>
<dbReference type="AlphaFoldDB" id="A0A3P3VUH1"/>
<proteinExistence type="inferred from homology"/>
<dbReference type="InterPro" id="IPR016192">
    <property type="entry name" value="APOBEC/CMP_deaminase_Zn-bd"/>
</dbReference>
<name>A0A3P3VUH1_9MICO</name>
<dbReference type="GO" id="GO:0004126">
    <property type="term" value="F:cytidine deaminase activity"/>
    <property type="evidence" value="ECO:0007669"/>
    <property type="project" value="TreeGrafter"/>
</dbReference>
<protein>
    <recommendedName>
        <fullName evidence="5">CMP/dCMP-type deaminase domain-containing protein</fullName>
    </recommendedName>
</protein>
<evidence type="ECO:0000256" key="2">
    <source>
        <dbReference type="ARBA" id="ARBA00022723"/>
    </source>
</evidence>
<dbReference type="InterPro" id="IPR050202">
    <property type="entry name" value="Cyt/Deoxycyt_deaminase"/>
</dbReference>
<keyword evidence="4" id="KW-0862">Zinc</keyword>
<keyword evidence="7" id="KW-1185">Reference proteome</keyword>
<dbReference type="PROSITE" id="PS51747">
    <property type="entry name" value="CYT_DCMP_DEAMINASES_2"/>
    <property type="match status" value="1"/>
</dbReference>
<dbReference type="Pfam" id="PF03992">
    <property type="entry name" value="ABM"/>
    <property type="match status" value="1"/>
</dbReference>
<dbReference type="PANTHER" id="PTHR11644:SF2">
    <property type="entry name" value="CYTIDINE DEAMINASE"/>
    <property type="match status" value="1"/>
</dbReference>
<comment type="caution">
    <text evidence="6">The sequence shown here is derived from an EMBL/GenBank/DDBJ whole genome shotgun (WGS) entry which is preliminary data.</text>
</comment>
<evidence type="ECO:0000256" key="1">
    <source>
        <dbReference type="ARBA" id="ARBA00006576"/>
    </source>
</evidence>
<dbReference type="GO" id="GO:0042802">
    <property type="term" value="F:identical protein binding"/>
    <property type="evidence" value="ECO:0007669"/>
    <property type="project" value="UniProtKB-ARBA"/>
</dbReference>
<reference evidence="6 7" key="1">
    <citation type="submission" date="2018-11" db="EMBL/GenBank/DDBJ databases">
        <title>YIM 102482-1 draft genome.</title>
        <authorList>
            <person name="Li G."/>
            <person name="Jiang Y."/>
        </authorList>
    </citation>
    <scope>NUCLEOTIDE SEQUENCE [LARGE SCALE GENOMIC DNA]</scope>
    <source>
        <strain evidence="6 7">YIM 102482-1</strain>
    </source>
</reference>
<evidence type="ECO:0000256" key="4">
    <source>
        <dbReference type="ARBA" id="ARBA00022833"/>
    </source>
</evidence>
<evidence type="ECO:0000259" key="5">
    <source>
        <dbReference type="PROSITE" id="PS51747"/>
    </source>
</evidence>
<dbReference type="InterPro" id="IPR011008">
    <property type="entry name" value="Dimeric_a/b-barrel"/>
</dbReference>
<dbReference type="InterPro" id="IPR002125">
    <property type="entry name" value="CMP_dCMP_dom"/>
</dbReference>
<accession>A0A3P3VUH1</accession>
<dbReference type="RefSeq" id="WP_124972651.1">
    <property type="nucleotide sequence ID" value="NZ_RQVS01000009.1"/>
</dbReference>
<dbReference type="InterPro" id="IPR007138">
    <property type="entry name" value="ABM_dom"/>
</dbReference>